<evidence type="ECO:0000313" key="5">
    <source>
        <dbReference type="EMBL" id="GFO29622.1"/>
    </source>
</evidence>
<feature type="chain" id="PRO_5043416494" evidence="3">
    <location>
        <begin position="21"/>
        <end position="186"/>
    </location>
</feature>
<dbReference type="Proteomes" id="UP000735302">
    <property type="component" value="Unassembled WGS sequence"/>
</dbReference>
<comment type="caution">
    <text evidence="5">The sequence shown here is derived from an EMBL/GenBank/DDBJ whole genome shotgun (WGS) entry which is preliminary data.</text>
</comment>
<evidence type="ECO:0000313" key="6">
    <source>
        <dbReference type="Proteomes" id="UP000735302"/>
    </source>
</evidence>
<dbReference type="AlphaFoldDB" id="A0AAV4CDN9"/>
<gene>
    <name evidence="5" type="ORF">PoB_005612700</name>
</gene>
<feature type="domain" description="Sulfotransferase" evidence="4">
    <location>
        <begin position="79"/>
        <end position="163"/>
    </location>
</feature>
<protein>
    <submittedName>
        <fullName evidence="5">Sulfotransferase</fullName>
    </submittedName>
</protein>
<organism evidence="5 6">
    <name type="scientific">Plakobranchus ocellatus</name>
    <dbReference type="NCBI Taxonomy" id="259542"/>
    <lineage>
        <taxon>Eukaryota</taxon>
        <taxon>Metazoa</taxon>
        <taxon>Spiralia</taxon>
        <taxon>Lophotrochozoa</taxon>
        <taxon>Mollusca</taxon>
        <taxon>Gastropoda</taxon>
        <taxon>Heterobranchia</taxon>
        <taxon>Euthyneura</taxon>
        <taxon>Panpulmonata</taxon>
        <taxon>Sacoglossa</taxon>
        <taxon>Placobranchoidea</taxon>
        <taxon>Plakobranchidae</taxon>
        <taxon>Plakobranchus</taxon>
    </lineage>
</organism>
<comment type="similarity">
    <text evidence="1">Belongs to the sulfotransferase 1 family.</text>
</comment>
<evidence type="ECO:0000256" key="2">
    <source>
        <dbReference type="ARBA" id="ARBA00022679"/>
    </source>
</evidence>
<evidence type="ECO:0000256" key="1">
    <source>
        <dbReference type="ARBA" id="ARBA00005771"/>
    </source>
</evidence>
<dbReference type="PANTHER" id="PTHR11783">
    <property type="entry name" value="SULFOTRANSFERASE SULT"/>
    <property type="match status" value="1"/>
</dbReference>
<dbReference type="EMBL" id="BLXT01006181">
    <property type="protein sequence ID" value="GFO29622.1"/>
    <property type="molecule type" value="Genomic_DNA"/>
</dbReference>
<keyword evidence="2" id="KW-0808">Transferase</keyword>
<evidence type="ECO:0000256" key="3">
    <source>
        <dbReference type="SAM" id="SignalP"/>
    </source>
</evidence>
<accession>A0AAV4CDN9</accession>
<dbReference type="InterPro" id="IPR000863">
    <property type="entry name" value="Sulfotransferase_dom"/>
</dbReference>
<dbReference type="Gene3D" id="3.40.50.300">
    <property type="entry name" value="P-loop containing nucleotide triphosphate hydrolases"/>
    <property type="match status" value="1"/>
</dbReference>
<dbReference type="GO" id="GO:0008146">
    <property type="term" value="F:sulfotransferase activity"/>
    <property type="evidence" value="ECO:0007669"/>
    <property type="project" value="InterPro"/>
</dbReference>
<feature type="signal peptide" evidence="3">
    <location>
        <begin position="1"/>
        <end position="20"/>
    </location>
</feature>
<name>A0AAV4CDN9_9GAST</name>
<dbReference type="SUPFAM" id="SSF52540">
    <property type="entry name" value="P-loop containing nucleoside triphosphate hydrolases"/>
    <property type="match status" value="1"/>
</dbReference>
<proteinExistence type="inferred from homology"/>
<keyword evidence="6" id="KW-1185">Reference proteome</keyword>
<dbReference type="Pfam" id="PF00685">
    <property type="entry name" value="Sulfotransfer_1"/>
    <property type="match status" value="1"/>
</dbReference>
<reference evidence="5 6" key="1">
    <citation type="journal article" date="2021" name="Elife">
        <title>Chloroplast acquisition without the gene transfer in kleptoplastic sea slugs, Plakobranchus ocellatus.</title>
        <authorList>
            <person name="Maeda T."/>
            <person name="Takahashi S."/>
            <person name="Yoshida T."/>
            <person name="Shimamura S."/>
            <person name="Takaki Y."/>
            <person name="Nagai Y."/>
            <person name="Toyoda A."/>
            <person name="Suzuki Y."/>
            <person name="Arimoto A."/>
            <person name="Ishii H."/>
            <person name="Satoh N."/>
            <person name="Nishiyama T."/>
            <person name="Hasebe M."/>
            <person name="Maruyama T."/>
            <person name="Minagawa J."/>
            <person name="Obokata J."/>
            <person name="Shigenobu S."/>
        </authorList>
    </citation>
    <scope>NUCLEOTIDE SEQUENCE [LARGE SCALE GENOMIC DNA]</scope>
</reference>
<dbReference type="InterPro" id="IPR027417">
    <property type="entry name" value="P-loop_NTPase"/>
</dbReference>
<sequence length="186" mass="20712">MVMMAVVVMMVEAFVAVAVALEDEEEMEAGSRISEGGDSIWWGVSSPKGDNPEADEVLQFESKNVASPGTKIANNQHPQNTSAEIKRIAKFIGCPADDSLVNQIVHKSSFDNMRKTKGENETFDGNFSPVMYRKGKVGDWKNWFTVAQSEQFDAVFEQEMQGTKAHELYSHAKPSFTGPDRNMNER</sequence>
<evidence type="ECO:0000259" key="4">
    <source>
        <dbReference type="Pfam" id="PF00685"/>
    </source>
</evidence>
<keyword evidence="3" id="KW-0732">Signal</keyword>